<feature type="region of interest" description="Disordered" evidence="1">
    <location>
        <begin position="1"/>
        <end position="29"/>
    </location>
</feature>
<dbReference type="AlphaFoldDB" id="A0A5J6MKC7"/>
<dbReference type="EMBL" id="CP042906">
    <property type="protein sequence ID" value="QEX17833.1"/>
    <property type="molecule type" value="Genomic_DNA"/>
</dbReference>
<protein>
    <recommendedName>
        <fullName evidence="2">YjiS-like domain-containing protein</fullName>
    </recommendedName>
</protein>
<dbReference type="Pfam" id="PF06568">
    <property type="entry name" value="YjiS-like"/>
    <property type="match status" value="1"/>
</dbReference>
<accession>A0A5J6MKC7</accession>
<evidence type="ECO:0000313" key="3">
    <source>
        <dbReference type="EMBL" id="QEX17833.1"/>
    </source>
</evidence>
<evidence type="ECO:0000313" key="4">
    <source>
        <dbReference type="Proteomes" id="UP000326202"/>
    </source>
</evidence>
<evidence type="ECO:0000259" key="2">
    <source>
        <dbReference type="Pfam" id="PF06568"/>
    </source>
</evidence>
<feature type="compositionally biased region" description="Basic residues" evidence="1">
    <location>
        <begin position="1"/>
        <end position="10"/>
    </location>
</feature>
<reference evidence="3 4" key="1">
    <citation type="submission" date="2019-08" db="EMBL/GenBank/DDBJ databases">
        <title>Hyperibacter terrae gen. nov., sp. nov. and Hyperibacter viscosus sp. nov., two new members in the family Rhodospirillaceae isolated from the rhizosphere of Hypericum perforatum.</title>
        <authorList>
            <person name="Noviana Z."/>
        </authorList>
    </citation>
    <scope>NUCLEOTIDE SEQUENCE [LARGE SCALE GENOMIC DNA]</scope>
    <source>
        <strain evidence="3 4">R5913</strain>
    </source>
</reference>
<dbReference type="Proteomes" id="UP000326202">
    <property type="component" value="Chromosome"/>
</dbReference>
<dbReference type="KEGG" id="htq:FRZ44_31360"/>
<dbReference type="InterPro" id="IPR009506">
    <property type="entry name" value="YjiS-like"/>
</dbReference>
<evidence type="ECO:0000256" key="1">
    <source>
        <dbReference type="SAM" id="MobiDB-lite"/>
    </source>
</evidence>
<organism evidence="3 4">
    <name type="scientific">Hypericibacter terrae</name>
    <dbReference type="NCBI Taxonomy" id="2602015"/>
    <lineage>
        <taxon>Bacteria</taxon>
        <taxon>Pseudomonadati</taxon>
        <taxon>Pseudomonadota</taxon>
        <taxon>Alphaproteobacteria</taxon>
        <taxon>Rhodospirillales</taxon>
        <taxon>Dongiaceae</taxon>
        <taxon>Hypericibacter</taxon>
    </lineage>
</organism>
<keyword evidence="4" id="KW-1185">Reference proteome</keyword>
<proteinExistence type="predicted"/>
<gene>
    <name evidence="3" type="ORF">FRZ44_31360</name>
</gene>
<feature type="domain" description="YjiS-like" evidence="2">
    <location>
        <begin position="42"/>
        <end position="78"/>
    </location>
</feature>
<name>A0A5J6MKC7_9PROT</name>
<dbReference type="OrthoDB" id="7861975at2"/>
<sequence length="104" mass="12083">MSNRLQRRTAPRAFLPEIGRQEPPQNGLSPARAVWQHVIAALARWLDGQRERRGSVVRLRHLNDWMLRDIGIDRDDIEASVDRGLWELKLQQAQRTGREIHCGL</sequence>
<dbReference type="RefSeq" id="WP_151178050.1">
    <property type="nucleotide sequence ID" value="NZ_CP042906.1"/>
</dbReference>